<comment type="caution">
    <text evidence="7">The sequence shown here is derived from an EMBL/GenBank/DDBJ whole genome shotgun (WGS) entry which is preliminary data.</text>
</comment>
<evidence type="ECO:0000256" key="4">
    <source>
        <dbReference type="ARBA" id="ARBA00022840"/>
    </source>
</evidence>
<evidence type="ECO:0000313" key="8">
    <source>
        <dbReference type="Proteomes" id="UP000613160"/>
    </source>
</evidence>
<evidence type="ECO:0000313" key="7">
    <source>
        <dbReference type="EMBL" id="GGD40351.1"/>
    </source>
</evidence>
<dbReference type="InterPro" id="IPR005494">
    <property type="entry name" value="GSPS_pre-ATP-grasp-like_dom"/>
</dbReference>
<organism evidence="7 8">
    <name type="scientific">Aureimonas glaciei</name>
    <dbReference type="NCBI Taxonomy" id="1776957"/>
    <lineage>
        <taxon>Bacteria</taxon>
        <taxon>Pseudomonadati</taxon>
        <taxon>Pseudomonadota</taxon>
        <taxon>Alphaproteobacteria</taxon>
        <taxon>Hyphomicrobiales</taxon>
        <taxon>Aurantimonadaceae</taxon>
        <taxon>Aureimonas</taxon>
    </lineage>
</organism>
<dbReference type="RefSeq" id="WP_188855046.1">
    <property type="nucleotide sequence ID" value="NZ_BMJJ01000016.1"/>
</dbReference>
<reference evidence="7" key="2">
    <citation type="submission" date="2020-09" db="EMBL/GenBank/DDBJ databases">
        <authorList>
            <person name="Sun Q."/>
            <person name="Zhou Y."/>
        </authorList>
    </citation>
    <scope>NUCLEOTIDE SEQUENCE</scope>
    <source>
        <strain evidence="7">CGMCC 1.15493</strain>
    </source>
</reference>
<keyword evidence="4" id="KW-0067">ATP-binding</keyword>
<accession>A0A916YCL9</accession>
<dbReference type="AlphaFoldDB" id="A0A916YCL9"/>
<proteinExistence type="predicted"/>
<keyword evidence="3" id="KW-0547">Nucleotide-binding</keyword>
<feature type="domain" description="Glutathionylspermidine synthase pre-ATP-grasp-like" evidence="6">
    <location>
        <begin position="12"/>
        <end position="383"/>
    </location>
</feature>
<dbReference type="GO" id="GO:0016874">
    <property type="term" value="F:ligase activity"/>
    <property type="evidence" value="ECO:0007669"/>
    <property type="project" value="UniProtKB-KW"/>
</dbReference>
<dbReference type="Gene3D" id="3.30.1490.330">
    <property type="match status" value="1"/>
</dbReference>
<keyword evidence="5" id="KW-0460">Magnesium</keyword>
<name>A0A916YCL9_9HYPH</name>
<dbReference type="InterPro" id="IPR016185">
    <property type="entry name" value="PreATP-grasp_dom_sf"/>
</dbReference>
<evidence type="ECO:0000256" key="1">
    <source>
        <dbReference type="ARBA" id="ARBA00022598"/>
    </source>
</evidence>
<dbReference type="SUPFAM" id="SSF52440">
    <property type="entry name" value="PreATP-grasp domain"/>
    <property type="match status" value="1"/>
</dbReference>
<dbReference type="EMBL" id="BMJJ01000016">
    <property type="protein sequence ID" value="GGD40351.1"/>
    <property type="molecule type" value="Genomic_DNA"/>
</dbReference>
<dbReference type="Proteomes" id="UP000613160">
    <property type="component" value="Unassembled WGS sequence"/>
</dbReference>
<keyword evidence="2" id="KW-0479">Metal-binding</keyword>
<evidence type="ECO:0000256" key="3">
    <source>
        <dbReference type="ARBA" id="ARBA00022741"/>
    </source>
</evidence>
<evidence type="ECO:0000256" key="2">
    <source>
        <dbReference type="ARBA" id="ARBA00022723"/>
    </source>
</evidence>
<keyword evidence="1" id="KW-0436">Ligase</keyword>
<dbReference type="Pfam" id="PF03738">
    <property type="entry name" value="GSP_synth"/>
    <property type="match status" value="1"/>
</dbReference>
<evidence type="ECO:0000259" key="6">
    <source>
        <dbReference type="Pfam" id="PF03738"/>
    </source>
</evidence>
<dbReference type="SUPFAM" id="SSF56059">
    <property type="entry name" value="Glutathione synthetase ATP-binding domain-like"/>
    <property type="match status" value="1"/>
</dbReference>
<gene>
    <name evidence="7" type="ORF">GCM10011335_48800</name>
</gene>
<evidence type="ECO:0000256" key="5">
    <source>
        <dbReference type="ARBA" id="ARBA00022842"/>
    </source>
</evidence>
<protein>
    <recommendedName>
        <fullName evidence="6">Glutathionylspermidine synthase pre-ATP-grasp-like domain-containing protein</fullName>
    </recommendedName>
</protein>
<dbReference type="GO" id="GO:0046872">
    <property type="term" value="F:metal ion binding"/>
    <property type="evidence" value="ECO:0007669"/>
    <property type="project" value="UniProtKB-KW"/>
</dbReference>
<sequence length="393" mass="44203">MRRVAIPEREGWREKAEAVGFGFHEMYGEPYWLDDVAYLFTMEEIETHIEAPSEELHALCMDLVGDVVATERDLERLAIPPELFDAVRSSFESRQRHLYGRFDLAYTGTGPAKLLEYNADTPTGVFESAYFQYNWLTDQIALGRLPGSADQFNLLQESLIETFATFPKGPIFHFAVVTENEEDRGTVAYLMDCAIQAGHATELIDISDIGIDPVGRFTDPADRVIDRCFKLYPWEDMLREPFAKHLSMSGTEFVEPAWKAVLSNKGILPLLWERHRGHPNLLPAFFSDDPRASNLVAAVRKPLHSREGENIAITEGGAETDRTDGDYGDGPTILQELTPLFEAEGQYAVLGPWIVGDKAAGLGIREDRSRITRNLSRFVPHAILDEADYAAFE</sequence>
<dbReference type="GO" id="GO:0005524">
    <property type="term" value="F:ATP binding"/>
    <property type="evidence" value="ECO:0007669"/>
    <property type="project" value="UniProtKB-KW"/>
</dbReference>
<keyword evidence="8" id="KW-1185">Reference proteome</keyword>
<reference evidence="7" key="1">
    <citation type="journal article" date="2014" name="Int. J. Syst. Evol. Microbiol.">
        <title>Complete genome sequence of Corynebacterium casei LMG S-19264T (=DSM 44701T), isolated from a smear-ripened cheese.</title>
        <authorList>
            <consortium name="US DOE Joint Genome Institute (JGI-PGF)"/>
            <person name="Walter F."/>
            <person name="Albersmeier A."/>
            <person name="Kalinowski J."/>
            <person name="Ruckert C."/>
        </authorList>
    </citation>
    <scope>NUCLEOTIDE SEQUENCE</scope>
    <source>
        <strain evidence="7">CGMCC 1.15493</strain>
    </source>
</reference>